<reference evidence="2" key="1">
    <citation type="submission" date="2020-05" db="EMBL/GenBank/DDBJ databases">
        <title>Mycena genomes resolve the evolution of fungal bioluminescence.</title>
        <authorList>
            <person name="Tsai I.J."/>
        </authorList>
    </citation>
    <scope>NUCLEOTIDE SEQUENCE</scope>
    <source>
        <strain evidence="2">CCC161011</strain>
    </source>
</reference>
<dbReference type="OrthoDB" id="3063568at2759"/>
<feature type="region of interest" description="Disordered" evidence="1">
    <location>
        <begin position="1"/>
        <end position="26"/>
    </location>
</feature>
<organism evidence="2 3">
    <name type="scientific">Mycena venus</name>
    <dbReference type="NCBI Taxonomy" id="2733690"/>
    <lineage>
        <taxon>Eukaryota</taxon>
        <taxon>Fungi</taxon>
        <taxon>Dikarya</taxon>
        <taxon>Basidiomycota</taxon>
        <taxon>Agaricomycotina</taxon>
        <taxon>Agaricomycetes</taxon>
        <taxon>Agaricomycetidae</taxon>
        <taxon>Agaricales</taxon>
        <taxon>Marasmiineae</taxon>
        <taxon>Mycenaceae</taxon>
        <taxon>Mycena</taxon>
    </lineage>
</organism>
<dbReference type="Proteomes" id="UP000620124">
    <property type="component" value="Unassembled WGS sequence"/>
</dbReference>
<feature type="region of interest" description="Disordered" evidence="1">
    <location>
        <begin position="59"/>
        <end position="193"/>
    </location>
</feature>
<keyword evidence="3" id="KW-1185">Reference proteome</keyword>
<feature type="compositionally biased region" description="Basic and acidic residues" evidence="1">
    <location>
        <begin position="150"/>
        <end position="172"/>
    </location>
</feature>
<comment type="caution">
    <text evidence="2">The sequence shown here is derived from an EMBL/GenBank/DDBJ whole genome shotgun (WGS) entry which is preliminary data.</text>
</comment>
<dbReference type="AlphaFoldDB" id="A0A8H7D8V6"/>
<protein>
    <submittedName>
        <fullName evidence="2">Uncharacterized protein</fullName>
    </submittedName>
</protein>
<feature type="compositionally biased region" description="Low complexity" evidence="1">
    <location>
        <begin position="1"/>
        <end position="25"/>
    </location>
</feature>
<accession>A0A8H7D8V6</accession>
<feature type="compositionally biased region" description="Low complexity" evidence="1">
    <location>
        <begin position="85"/>
        <end position="110"/>
    </location>
</feature>
<proteinExistence type="predicted"/>
<feature type="compositionally biased region" description="Basic residues" evidence="1">
    <location>
        <begin position="180"/>
        <end position="193"/>
    </location>
</feature>
<evidence type="ECO:0000313" key="3">
    <source>
        <dbReference type="Proteomes" id="UP000620124"/>
    </source>
</evidence>
<evidence type="ECO:0000256" key="1">
    <source>
        <dbReference type="SAM" id="MobiDB-lite"/>
    </source>
</evidence>
<evidence type="ECO:0000313" key="2">
    <source>
        <dbReference type="EMBL" id="KAF7365650.1"/>
    </source>
</evidence>
<name>A0A8H7D8V6_9AGAR</name>
<sequence length="193" mass="20276">MTSIQSSLSLSRSESHSGSGSSVHSFANTITSTAPLTAAYRPPPKDFAAAFANLQAQYGMSGDFPGRVVQSQGAPKKKKQRKSPPSRATTPHGPGQPSSSSSQLTSSSPTAVATAPLHRARTHPMPNPRLSSSSDRVDAARDASNADAATDDKSAVEVDLEGQPRGDKDKGKSKASGVSKLRRIFGLRHKRNK</sequence>
<gene>
    <name evidence="2" type="ORF">MVEN_00438600</name>
</gene>
<dbReference type="EMBL" id="JACAZI010000003">
    <property type="protein sequence ID" value="KAF7365650.1"/>
    <property type="molecule type" value="Genomic_DNA"/>
</dbReference>
<feature type="compositionally biased region" description="Basic residues" evidence="1">
    <location>
        <begin position="75"/>
        <end position="84"/>
    </location>
</feature>